<name>A0ABP2Z0L7_9GAMM</name>
<organism evidence="2 3">
    <name type="scientific">Shewanella decolorationis S12</name>
    <dbReference type="NCBI Taxonomy" id="1353536"/>
    <lineage>
        <taxon>Bacteria</taxon>
        <taxon>Pseudomonadati</taxon>
        <taxon>Pseudomonadota</taxon>
        <taxon>Gammaproteobacteria</taxon>
        <taxon>Alteromonadales</taxon>
        <taxon>Shewanellaceae</taxon>
        <taxon>Shewanella</taxon>
    </lineage>
</organism>
<evidence type="ECO:0000256" key="1">
    <source>
        <dbReference type="SAM" id="Phobius"/>
    </source>
</evidence>
<evidence type="ECO:0000313" key="3">
    <source>
        <dbReference type="Proteomes" id="UP000017548"/>
    </source>
</evidence>
<protein>
    <submittedName>
        <fullName evidence="2">Uncharacterized protein</fullName>
    </submittedName>
</protein>
<comment type="caution">
    <text evidence="2">The sequence shown here is derived from an EMBL/GenBank/DDBJ whole genome shotgun (WGS) entry which is preliminary data.</text>
</comment>
<keyword evidence="1" id="KW-1133">Transmembrane helix</keyword>
<accession>A0ABP2Z0L7</accession>
<dbReference type="EMBL" id="AXZL01000073">
    <property type="protein sequence ID" value="ESE40115.1"/>
    <property type="molecule type" value="Genomic_DNA"/>
</dbReference>
<reference evidence="2 3" key="1">
    <citation type="journal article" date="2013" name="Genome Announc.">
        <title>Draft Genome Sequence of Shewanella decolorationis S12, a Dye-Degrading Bacterium Isolated from a Wastewater Treatment Plant.</title>
        <authorList>
            <person name="Xu M."/>
            <person name="Fang Y."/>
            <person name="Liu J."/>
            <person name="Chen X."/>
            <person name="Sun G."/>
            <person name="Guo J."/>
            <person name="Hua Z."/>
            <person name="Tu Q."/>
            <person name="Wu L."/>
            <person name="Zhou J."/>
            <person name="Liu X."/>
        </authorList>
    </citation>
    <scope>NUCLEOTIDE SEQUENCE [LARGE SCALE GENOMIC DNA]</scope>
    <source>
        <strain evidence="2 3">S12</strain>
    </source>
</reference>
<evidence type="ECO:0000313" key="2">
    <source>
        <dbReference type="EMBL" id="ESE40115.1"/>
    </source>
</evidence>
<keyword evidence="3" id="KW-1185">Reference proteome</keyword>
<dbReference type="Proteomes" id="UP000017548">
    <property type="component" value="Unassembled WGS sequence"/>
</dbReference>
<sequence length="45" mass="5523">MNVDFYHFFWNIFATIKSKSHFPAELQGFLTFILIYLVFRHFVHV</sequence>
<proteinExistence type="predicted"/>
<keyword evidence="1" id="KW-0472">Membrane</keyword>
<gene>
    <name evidence="2" type="ORF">SHD_3244</name>
</gene>
<feature type="transmembrane region" description="Helical" evidence="1">
    <location>
        <begin position="20"/>
        <end position="39"/>
    </location>
</feature>
<keyword evidence="1" id="KW-0812">Transmembrane</keyword>